<evidence type="ECO:0000313" key="3">
    <source>
        <dbReference type="Proteomes" id="UP000203944"/>
    </source>
</evidence>
<organism evidence="2 3">
    <name type="scientific">Sweet potato pakakuy virus</name>
    <dbReference type="NCBI Taxonomy" id="2034762"/>
    <lineage>
        <taxon>Viruses</taxon>
        <taxon>Riboviria</taxon>
        <taxon>Pararnavirae</taxon>
        <taxon>Artverviricota</taxon>
        <taxon>Revtraviricetes</taxon>
        <taxon>Ortervirales</taxon>
        <taxon>Caulimoviridae</taxon>
        <taxon>Badnavirus</taxon>
        <taxon>Badnavirus occultipomeae</taxon>
    </lineage>
</organism>
<dbReference type="RefSeq" id="YP_004581511.1">
    <property type="nucleotide sequence ID" value="NC_015655.1"/>
</dbReference>
<dbReference type="OrthoDB" id="32522at10239"/>
<sequence length="152" mass="16857">MNYREVQDLPGFKRALTGTASLGAEGFNQPSGKTQSSLDTLIRQNNTLLFLAGVSDDRIQGIEEELVEIRKAISKRETPDLSGVVGQLQQLTIKGKAPEPRGVLRVYQDPYLQTRRQINEETRGRSSHRSRSSRGGSEPPRRTPDPPRGSDS</sequence>
<dbReference type="GeneID" id="10763669"/>
<feature type="compositionally biased region" description="Basic and acidic residues" evidence="1">
    <location>
        <begin position="139"/>
        <end position="152"/>
    </location>
</feature>
<name>C4NFM3_9VIRU</name>
<evidence type="ECO:0000256" key="1">
    <source>
        <dbReference type="SAM" id="MobiDB-lite"/>
    </source>
</evidence>
<feature type="region of interest" description="Disordered" evidence="1">
    <location>
        <begin position="95"/>
        <end position="152"/>
    </location>
</feature>
<evidence type="ECO:0000313" key="2">
    <source>
        <dbReference type="EMBL" id="ACN56744.1"/>
    </source>
</evidence>
<dbReference type="EMBL" id="FJ560943">
    <property type="protein sequence ID" value="ACN56744.1"/>
    <property type="molecule type" value="Genomic_DNA"/>
</dbReference>
<proteinExistence type="predicted"/>
<dbReference type="Proteomes" id="UP000203944">
    <property type="component" value="Segment"/>
</dbReference>
<dbReference type="KEGG" id="vg:10763669"/>
<protein>
    <submittedName>
        <fullName evidence="2">Uncharacterized protein</fullName>
    </submittedName>
</protein>
<keyword evidence="3" id="KW-1185">Reference proteome</keyword>
<accession>C4NFM3</accession>
<reference evidence="2 3" key="1">
    <citation type="journal article" date="2009" name="Virology">
        <title>Complete viral genome sequence and discovery of novel viruses by deep sequencing of small RNAs: a generic method for diagnosis, discovery and sequencing of viruses.</title>
        <authorList>
            <person name="Kreuze J.F."/>
            <person name="Perez A."/>
            <person name="Untiveros M."/>
            <person name="Quispe D."/>
            <person name="Fuentes S."/>
            <person name="Barker I."/>
            <person name="Simon R."/>
        </authorList>
    </citation>
    <scope>NUCLEOTIDE SEQUENCE [LARGE SCALE GENOMIC DNA]</scope>
    <source>
        <strain evidence="2">Huachano1</strain>
    </source>
</reference>